<dbReference type="KEGG" id="lpav:PLANPX_5178"/>
<dbReference type="EMBL" id="AP021861">
    <property type="protein sequence ID" value="BBO35566.1"/>
    <property type="molecule type" value="Genomic_DNA"/>
</dbReference>
<organism evidence="1 2">
    <name type="scientific">Lacipirellula parvula</name>
    <dbReference type="NCBI Taxonomy" id="2650471"/>
    <lineage>
        <taxon>Bacteria</taxon>
        <taxon>Pseudomonadati</taxon>
        <taxon>Planctomycetota</taxon>
        <taxon>Planctomycetia</taxon>
        <taxon>Pirellulales</taxon>
        <taxon>Lacipirellulaceae</taxon>
        <taxon>Lacipirellula</taxon>
    </lineage>
</organism>
<evidence type="ECO:0000313" key="1">
    <source>
        <dbReference type="EMBL" id="BBO35566.1"/>
    </source>
</evidence>
<proteinExistence type="predicted"/>
<name>A0A5K7XLM4_9BACT</name>
<sequence>MGGFVIYDLHKVRCFVCLGSEGPTGFHLKEGTPRAKSVNPVFNCSGLKSCYEDGVKLSQVMQYALDVYGAVVKCVDCWLRPSPLTHGVWFIGQCNRDANSRNNKSDGLSRHSVAGKPQLMLLVKRRSCVVRNVN</sequence>
<accession>A0A5K7XLM4</accession>
<protein>
    <submittedName>
        <fullName evidence="1">Uncharacterized protein</fullName>
    </submittedName>
</protein>
<gene>
    <name evidence="1" type="ORF">PLANPX_5178</name>
</gene>
<keyword evidence="2" id="KW-1185">Reference proteome</keyword>
<evidence type="ECO:0000313" key="2">
    <source>
        <dbReference type="Proteomes" id="UP000326837"/>
    </source>
</evidence>
<reference evidence="2" key="1">
    <citation type="submission" date="2019-10" db="EMBL/GenBank/DDBJ databases">
        <title>Lacipirellula parvula gen. nov., sp. nov., representing a lineage of planctomycetes widespread in freshwater anoxic habitats, and description of the family Lacipirellulaceae.</title>
        <authorList>
            <person name="Dedysh S.N."/>
            <person name="Kulichevskaya I.S."/>
            <person name="Beletsky A.V."/>
            <person name="Rakitin A.L."/>
            <person name="Mardanov A.V."/>
            <person name="Ivanova A.A."/>
            <person name="Saltykova V.X."/>
            <person name="Rijpstra W.I.C."/>
            <person name="Sinninghe Damste J.S."/>
            <person name="Ravin N.V."/>
        </authorList>
    </citation>
    <scope>NUCLEOTIDE SEQUENCE [LARGE SCALE GENOMIC DNA]</scope>
    <source>
        <strain evidence="2">PX69</strain>
    </source>
</reference>
<dbReference type="AlphaFoldDB" id="A0A5K7XLM4"/>
<dbReference type="Proteomes" id="UP000326837">
    <property type="component" value="Chromosome"/>
</dbReference>